<dbReference type="GO" id="GO:0008168">
    <property type="term" value="F:methyltransferase activity"/>
    <property type="evidence" value="ECO:0007669"/>
    <property type="project" value="UniProtKB-KW"/>
</dbReference>
<protein>
    <submittedName>
        <fullName evidence="1">S-adenosyl-L-methionine-dependent methyltransferases superfamily protein</fullName>
    </submittedName>
</protein>
<keyword evidence="2" id="KW-1185">Reference proteome</keyword>
<evidence type="ECO:0000313" key="2">
    <source>
        <dbReference type="Proteomes" id="UP000585474"/>
    </source>
</evidence>
<evidence type="ECO:0000313" key="1">
    <source>
        <dbReference type="EMBL" id="GFZ19385.1"/>
    </source>
</evidence>
<dbReference type="Proteomes" id="UP000585474">
    <property type="component" value="Unassembled WGS sequence"/>
</dbReference>
<dbReference type="PANTHER" id="PTHR44067">
    <property type="entry name" value="S-ADENOSYL-L-METHIONINE-DEPENDENT METHYLTRANSFERASE SUPERFAMILY PROTEIN-RELATED"/>
    <property type="match status" value="1"/>
</dbReference>
<name>A0A7J0H8U3_9ERIC</name>
<dbReference type="GO" id="GO:0032259">
    <property type="term" value="P:methylation"/>
    <property type="evidence" value="ECO:0007669"/>
    <property type="project" value="UniProtKB-KW"/>
</dbReference>
<reference evidence="1 2" key="1">
    <citation type="submission" date="2019-07" db="EMBL/GenBank/DDBJ databases">
        <title>De Novo Assembly of kiwifruit Actinidia rufa.</title>
        <authorList>
            <person name="Sugita-Konishi S."/>
            <person name="Sato K."/>
            <person name="Mori E."/>
            <person name="Abe Y."/>
            <person name="Kisaki G."/>
            <person name="Hamano K."/>
            <person name="Suezawa K."/>
            <person name="Otani M."/>
            <person name="Fukuda T."/>
            <person name="Manabe T."/>
            <person name="Gomi K."/>
            <person name="Tabuchi M."/>
            <person name="Akimitsu K."/>
            <person name="Kataoka I."/>
        </authorList>
    </citation>
    <scope>NUCLEOTIDE SEQUENCE [LARGE SCALE GENOMIC DNA]</scope>
    <source>
        <strain evidence="2">cv. Fuchu</strain>
    </source>
</reference>
<comment type="caution">
    <text evidence="1">The sequence shown here is derived from an EMBL/GenBank/DDBJ whole genome shotgun (WGS) entry which is preliminary data.</text>
</comment>
<gene>
    <name evidence="1" type="ORF">Acr_28g0000900</name>
</gene>
<dbReference type="EMBL" id="BJWL01000028">
    <property type="protein sequence ID" value="GFZ19385.1"/>
    <property type="molecule type" value="Genomic_DNA"/>
</dbReference>
<dbReference type="AlphaFoldDB" id="A0A7J0H8U3"/>
<keyword evidence="1" id="KW-0808">Transferase</keyword>
<organism evidence="1 2">
    <name type="scientific">Actinidia rufa</name>
    <dbReference type="NCBI Taxonomy" id="165716"/>
    <lineage>
        <taxon>Eukaryota</taxon>
        <taxon>Viridiplantae</taxon>
        <taxon>Streptophyta</taxon>
        <taxon>Embryophyta</taxon>
        <taxon>Tracheophyta</taxon>
        <taxon>Spermatophyta</taxon>
        <taxon>Magnoliopsida</taxon>
        <taxon>eudicotyledons</taxon>
        <taxon>Gunneridae</taxon>
        <taxon>Pentapetalae</taxon>
        <taxon>asterids</taxon>
        <taxon>Ericales</taxon>
        <taxon>Actinidiaceae</taxon>
        <taxon>Actinidia</taxon>
    </lineage>
</organism>
<accession>A0A7J0H8U3</accession>
<dbReference type="PANTHER" id="PTHR44067:SF3">
    <property type="entry name" value="OS06G0138600 PROTEIN"/>
    <property type="match status" value="1"/>
</dbReference>
<sequence>MSSRSFSKTTSSLWGEIREVGSPKWWPPWDIRARNRWICVPGLEVDFARMRAFAENERYAKARGKNDFLIDDVLALGSGGIKIGFDLGGGSSTFGAVMAERNVTVSHGKEEGFNLVNRTIWVQKTEMGCGREG</sequence>
<proteinExistence type="predicted"/>
<dbReference type="InterPro" id="IPR053223">
    <property type="entry name" value="Prob_Methyltransferase"/>
</dbReference>
<keyword evidence="1" id="KW-0489">Methyltransferase</keyword>